<dbReference type="EMBL" id="AP024849">
    <property type="protein sequence ID" value="BCZ49428.1"/>
    <property type="molecule type" value="Genomic_DNA"/>
</dbReference>
<feature type="domain" description="Major tropism determinant N-terminal" evidence="1">
    <location>
        <begin position="5"/>
        <end position="38"/>
    </location>
</feature>
<gene>
    <name evidence="2" type="ORF">psyc5s11_54950</name>
</gene>
<name>A0ABM7TCA1_9CLOT</name>
<dbReference type="RefSeq" id="WP_224035610.1">
    <property type="nucleotide sequence ID" value="NZ_AP024849.1"/>
</dbReference>
<keyword evidence="3" id="KW-1185">Reference proteome</keyword>
<dbReference type="InterPro" id="IPR041352">
    <property type="entry name" value="Mtd_N"/>
</dbReference>
<organism evidence="2 3">
    <name type="scientific">Clostridium gelidum</name>
    <dbReference type="NCBI Taxonomy" id="704125"/>
    <lineage>
        <taxon>Bacteria</taxon>
        <taxon>Bacillati</taxon>
        <taxon>Bacillota</taxon>
        <taxon>Clostridia</taxon>
        <taxon>Eubacteriales</taxon>
        <taxon>Clostridiaceae</taxon>
        <taxon>Clostridium</taxon>
    </lineage>
</organism>
<evidence type="ECO:0000313" key="3">
    <source>
        <dbReference type="Proteomes" id="UP000824633"/>
    </source>
</evidence>
<reference evidence="3" key="1">
    <citation type="submission" date="2021-07" db="EMBL/GenBank/DDBJ databases">
        <title>Complete genome sequencing of a Clostridium isolate.</title>
        <authorList>
            <person name="Ueki A."/>
            <person name="Tonouchi A."/>
        </authorList>
    </citation>
    <scope>NUCLEOTIDE SEQUENCE [LARGE SCALE GENOMIC DNA]</scope>
    <source>
        <strain evidence="3">C5S11</strain>
    </source>
</reference>
<evidence type="ECO:0000259" key="1">
    <source>
        <dbReference type="Pfam" id="PF18454"/>
    </source>
</evidence>
<evidence type="ECO:0000313" key="2">
    <source>
        <dbReference type="EMBL" id="BCZ49428.1"/>
    </source>
</evidence>
<sequence>MSNKIQFKRGIKANLPVLDAGEPAFTTDTKEFFVGDGVGNIEFAKQSDLEITNTQLSDIVKEVSSIDGRKISDGTLNFNSLDTETKDLIDKIQAERITGGTFGGEVKAKTNTDYTVAQVRNIILSPNIADVSKMNNGDVWIKYE</sequence>
<dbReference type="Pfam" id="PF18454">
    <property type="entry name" value="Mtd_N"/>
    <property type="match status" value="1"/>
</dbReference>
<dbReference type="Proteomes" id="UP000824633">
    <property type="component" value="Chromosome"/>
</dbReference>
<protein>
    <recommendedName>
        <fullName evidence="1">Major tropism determinant N-terminal domain-containing protein</fullName>
    </recommendedName>
</protein>
<proteinExistence type="predicted"/>
<accession>A0ABM7TCA1</accession>